<dbReference type="AlphaFoldDB" id="A0ABD0AMJ2"/>
<accession>A0ABD0AMJ2</accession>
<evidence type="ECO:0000313" key="2">
    <source>
        <dbReference type="Proteomes" id="UP000653631"/>
    </source>
</evidence>
<sequence>MTPAVLSSTLVVLTVLEALAELFDELLADCFRLELEEEAADCFFDELLLATDLLLV</sequence>
<gene>
    <name evidence="1" type="ORF">LF01B1_14280</name>
</gene>
<reference evidence="1 2" key="1">
    <citation type="submission" date="2021-01" db="EMBL/GenBank/DDBJ databases">
        <title>Development of a method for detection of lactic acid bacteria that cause putrefactive shochu mash.</title>
        <authorList>
            <person name="Takashita H."/>
            <person name="Fujihara E."/>
            <person name="Takayama K."/>
            <person name="Yamamoto H."/>
            <person name="Mizutani M."/>
            <person name="Kajiwara Y."/>
        </authorList>
    </citation>
    <scope>NUCLEOTIDE SEQUENCE [LARGE SCALE GENOMIC DNA]</scope>
    <source>
        <strain evidence="1 2">01-B1</strain>
    </source>
</reference>
<evidence type="ECO:0000313" key="1">
    <source>
        <dbReference type="EMBL" id="GIC72413.1"/>
    </source>
</evidence>
<organism evidence="1 2">
    <name type="scientific">Limosilactobacillus fermentum</name>
    <name type="common">Lactobacillus fermentum</name>
    <dbReference type="NCBI Taxonomy" id="1613"/>
    <lineage>
        <taxon>Bacteria</taxon>
        <taxon>Bacillati</taxon>
        <taxon>Bacillota</taxon>
        <taxon>Bacilli</taxon>
        <taxon>Lactobacillales</taxon>
        <taxon>Lactobacillaceae</taxon>
        <taxon>Limosilactobacillus</taxon>
    </lineage>
</organism>
<dbReference type="EMBL" id="BOLH01000015">
    <property type="protein sequence ID" value="GIC72413.1"/>
    <property type="molecule type" value="Genomic_DNA"/>
</dbReference>
<protein>
    <recommendedName>
        <fullName evidence="3">Secreted protein</fullName>
    </recommendedName>
</protein>
<comment type="caution">
    <text evidence="1">The sequence shown here is derived from an EMBL/GenBank/DDBJ whole genome shotgun (WGS) entry which is preliminary data.</text>
</comment>
<dbReference type="Proteomes" id="UP000653631">
    <property type="component" value="Unassembled WGS sequence"/>
</dbReference>
<name>A0ABD0AMJ2_LIMFE</name>
<proteinExistence type="predicted"/>
<evidence type="ECO:0008006" key="3">
    <source>
        <dbReference type="Google" id="ProtNLM"/>
    </source>
</evidence>